<dbReference type="WBParaSite" id="nRc.2.0.1.t42491-RA">
    <property type="protein sequence ID" value="nRc.2.0.1.t42491-RA"/>
    <property type="gene ID" value="nRc.2.0.1.g42491"/>
</dbReference>
<dbReference type="Proteomes" id="UP000887565">
    <property type="component" value="Unplaced"/>
</dbReference>
<protein>
    <submittedName>
        <fullName evidence="2">Reverse transcriptase RNase H-like domain-containing protein</fullName>
    </submittedName>
</protein>
<evidence type="ECO:0000313" key="2">
    <source>
        <dbReference type="WBParaSite" id="nRc.2.0.1.t42491-RA"/>
    </source>
</evidence>
<proteinExistence type="predicted"/>
<organism evidence="1 2">
    <name type="scientific">Romanomermis culicivorax</name>
    <name type="common">Nematode worm</name>
    <dbReference type="NCBI Taxonomy" id="13658"/>
    <lineage>
        <taxon>Eukaryota</taxon>
        <taxon>Metazoa</taxon>
        <taxon>Ecdysozoa</taxon>
        <taxon>Nematoda</taxon>
        <taxon>Enoplea</taxon>
        <taxon>Dorylaimia</taxon>
        <taxon>Mermithida</taxon>
        <taxon>Mermithoidea</taxon>
        <taxon>Mermithidae</taxon>
        <taxon>Romanomermis</taxon>
    </lineage>
</organism>
<evidence type="ECO:0000313" key="1">
    <source>
        <dbReference type="Proteomes" id="UP000887565"/>
    </source>
</evidence>
<dbReference type="AlphaFoldDB" id="A0A915KU89"/>
<sequence>MFCVIHPNGKDCYASDTIKVVTWGTDTIEVLQLVIDGATRQINFVQPIAWTPPATAVQSVQSTPVASHRYLSDIACHFPKLTADGMGKFPDFEHGITLTDDAIPVTRPVRQVPIARCAEVEKEVEQMVTNDIWERFMLITDHQALVSILAQSGSGRKAHKFDQWRARLGYSIQAWVRQRHPGHAFTVVTTTTYKSQFNHC</sequence>
<reference evidence="2" key="1">
    <citation type="submission" date="2022-11" db="UniProtKB">
        <authorList>
            <consortium name="WormBaseParasite"/>
        </authorList>
    </citation>
    <scope>IDENTIFICATION</scope>
</reference>
<keyword evidence="1" id="KW-1185">Reference proteome</keyword>
<accession>A0A915KU89</accession>
<name>A0A915KU89_ROMCU</name>